<accession>A0A4U1HGM4</accession>
<evidence type="ECO:0000313" key="2">
    <source>
        <dbReference type="Proteomes" id="UP000305539"/>
    </source>
</evidence>
<evidence type="ECO:0000313" key="1">
    <source>
        <dbReference type="EMBL" id="TKC78968.1"/>
    </source>
</evidence>
<reference evidence="1 2" key="1">
    <citation type="submission" date="2019-04" db="EMBL/GenBank/DDBJ databases">
        <title>Trinickia sp. 7GSK02, isolated from subtropical forest soil.</title>
        <authorList>
            <person name="Gao Z.-H."/>
            <person name="Qiu L.-H."/>
        </authorList>
    </citation>
    <scope>NUCLEOTIDE SEQUENCE [LARGE SCALE GENOMIC DNA]</scope>
    <source>
        <strain evidence="1 2">7GSK02</strain>
    </source>
</reference>
<name>A0A4U1HGM4_9BURK</name>
<gene>
    <name evidence="1" type="ORF">FAZ69_31520</name>
</gene>
<dbReference type="Proteomes" id="UP000305539">
    <property type="component" value="Unassembled WGS sequence"/>
</dbReference>
<sequence>MTGFAFPFRDAKGKEIVDEHVFYEWLADEGSGNFAVSGSGMWHGGIHVSAEGAGKHLDLPYGVRCIAAGEVIAYQTNRLALASHIPAGGGEPAQTGHYSSAFTLVRHTLEYPANNRLTFFSLYMHLQSVAEYRQKSMPPPAYWTRSHAVTQHAIDKPKADAHHGAAQSGQVGLNVRDAAGGRTVLGILPRGACVRIGERDRSGKWGKIEQIESGTLMPPQVASFVRPGAENGWVYLGKERGHSLLTETVSEVLCDRVIVPAKPIPIAAGELIGHLGPYWQPADPAHDHRMVHIEVFCGDELPGFLKASRAVASKITDFNKLPLLRINKGVKLFARPSIEGEGANAEETAVVQIYSQAALDALPADHKGPKDDALGSGQPWWRVTSANSRDADISGWVRNRQMPPKGGVTRESPHGWMDFETVSGADAGNPTIFNTVDAWLDHVLCEDKPATGNVDKLKPLACNVYRLLSPRRDEKQAADELRTHKREKWLRFRASRLIPKHRSEWASQGEYLSFFEQVLRRVAKEPYHDAEIERVKKLVWWDEVRNAVKGEFPASPDVFHI</sequence>
<proteinExistence type="predicted"/>
<protein>
    <submittedName>
        <fullName evidence="1">Chitinase</fullName>
    </submittedName>
</protein>
<dbReference type="AlphaFoldDB" id="A0A4U1HGM4"/>
<feature type="non-terminal residue" evidence="1">
    <location>
        <position position="561"/>
    </location>
</feature>
<comment type="caution">
    <text evidence="1">The sequence shown here is derived from an EMBL/GenBank/DDBJ whole genome shotgun (WGS) entry which is preliminary data.</text>
</comment>
<dbReference type="EMBL" id="SWJE01000026">
    <property type="protein sequence ID" value="TKC78968.1"/>
    <property type="molecule type" value="Genomic_DNA"/>
</dbReference>
<keyword evidence="2" id="KW-1185">Reference proteome</keyword>
<organism evidence="1 2">
    <name type="scientific">Trinickia terrae</name>
    <dbReference type="NCBI Taxonomy" id="2571161"/>
    <lineage>
        <taxon>Bacteria</taxon>
        <taxon>Pseudomonadati</taxon>
        <taxon>Pseudomonadota</taxon>
        <taxon>Betaproteobacteria</taxon>
        <taxon>Burkholderiales</taxon>
        <taxon>Burkholderiaceae</taxon>
        <taxon>Trinickia</taxon>
    </lineage>
</organism>